<gene>
    <name evidence="3" type="ORF">KK062_08365</name>
</gene>
<dbReference type="PROSITE" id="PS50110">
    <property type="entry name" value="RESPONSE_REGULATORY"/>
    <property type="match status" value="1"/>
</dbReference>
<dbReference type="InterPro" id="IPR001789">
    <property type="entry name" value="Sig_transdc_resp-reg_receiver"/>
</dbReference>
<dbReference type="EMBL" id="JAHESE010000005">
    <property type="protein sequence ID" value="MBT1708234.1"/>
    <property type="molecule type" value="Genomic_DNA"/>
</dbReference>
<comment type="caution">
    <text evidence="3">The sequence shown here is derived from an EMBL/GenBank/DDBJ whole genome shotgun (WGS) entry which is preliminary data.</text>
</comment>
<name>A0AAP2DXL8_9BACT</name>
<dbReference type="Gene3D" id="3.40.50.2300">
    <property type="match status" value="1"/>
</dbReference>
<keyword evidence="4" id="KW-1185">Reference proteome</keyword>
<dbReference type="SUPFAM" id="SSF52172">
    <property type="entry name" value="CheY-like"/>
    <property type="match status" value="1"/>
</dbReference>
<dbReference type="RefSeq" id="WP_254083824.1">
    <property type="nucleotide sequence ID" value="NZ_JAHESE010000005.1"/>
</dbReference>
<dbReference type="GO" id="GO:0000160">
    <property type="term" value="P:phosphorelay signal transduction system"/>
    <property type="evidence" value="ECO:0007669"/>
    <property type="project" value="InterPro"/>
</dbReference>
<sequence length="139" mass="15725">MKDYILMLEPDADDRHITQHFFQERKYPVAIEFVRDTDQLLACLHACGPWKKLPALILINVDAGRLKAPALIKTLKQHVITAPIPVIVLSGSKDTEAMHACYSAGAASFVIKPDLFQTTDEKILHFFNYWFRTVELTGA</sequence>
<dbReference type="AlphaFoldDB" id="A0AAP2DXL8"/>
<organism evidence="3 4">
    <name type="scientific">Dawidia cretensis</name>
    <dbReference type="NCBI Taxonomy" id="2782350"/>
    <lineage>
        <taxon>Bacteria</taxon>
        <taxon>Pseudomonadati</taxon>
        <taxon>Bacteroidota</taxon>
        <taxon>Cytophagia</taxon>
        <taxon>Cytophagales</taxon>
        <taxon>Chryseotaleaceae</taxon>
        <taxon>Dawidia</taxon>
    </lineage>
</organism>
<evidence type="ECO:0000313" key="4">
    <source>
        <dbReference type="Proteomes" id="UP001319080"/>
    </source>
</evidence>
<accession>A0AAP2DXL8</accession>
<comment type="caution">
    <text evidence="1">Lacks conserved residue(s) required for the propagation of feature annotation.</text>
</comment>
<proteinExistence type="predicted"/>
<evidence type="ECO:0000313" key="3">
    <source>
        <dbReference type="EMBL" id="MBT1708234.1"/>
    </source>
</evidence>
<evidence type="ECO:0000256" key="1">
    <source>
        <dbReference type="PROSITE-ProRule" id="PRU00169"/>
    </source>
</evidence>
<evidence type="ECO:0000259" key="2">
    <source>
        <dbReference type="PROSITE" id="PS50110"/>
    </source>
</evidence>
<protein>
    <recommendedName>
        <fullName evidence="2">Response regulatory domain-containing protein</fullName>
    </recommendedName>
</protein>
<dbReference type="InterPro" id="IPR011006">
    <property type="entry name" value="CheY-like_superfamily"/>
</dbReference>
<dbReference type="Proteomes" id="UP001319080">
    <property type="component" value="Unassembled WGS sequence"/>
</dbReference>
<reference evidence="3 4" key="1">
    <citation type="submission" date="2021-05" db="EMBL/GenBank/DDBJ databases">
        <title>A Polyphasic approach of four new species of the genus Ohtaekwangia: Ohtaekwangia histidinii sp. nov., Ohtaekwangia cretensis sp. nov., Ohtaekwangia indiensis sp. nov., Ohtaekwangia reichenbachii sp. nov. from diverse environment.</title>
        <authorList>
            <person name="Octaviana S."/>
        </authorList>
    </citation>
    <scope>NUCLEOTIDE SEQUENCE [LARGE SCALE GENOMIC DNA]</scope>
    <source>
        <strain evidence="3 4">PWU5</strain>
    </source>
</reference>
<feature type="domain" description="Response regulatory" evidence="2">
    <location>
        <begin position="4"/>
        <end position="127"/>
    </location>
</feature>